<evidence type="ECO:0000256" key="9">
    <source>
        <dbReference type="ARBA" id="ARBA00068103"/>
    </source>
</evidence>
<feature type="region of interest" description="Disordered" evidence="11">
    <location>
        <begin position="955"/>
        <end position="1176"/>
    </location>
</feature>
<keyword evidence="4 10" id="KW-0547">Nucleotide-binding</keyword>
<dbReference type="Gene3D" id="1.10.510.10">
    <property type="entry name" value="Transferase(Phosphotransferase) domain 1"/>
    <property type="match status" value="1"/>
</dbReference>
<accession>W9XZS1</accession>
<dbReference type="SMART" id="SM00220">
    <property type="entry name" value="S_TKc"/>
    <property type="match status" value="1"/>
</dbReference>
<feature type="compositionally biased region" description="Polar residues" evidence="11">
    <location>
        <begin position="409"/>
        <end position="419"/>
    </location>
</feature>
<dbReference type="OrthoDB" id="266718at2759"/>
<proteinExistence type="inferred from homology"/>
<evidence type="ECO:0000256" key="2">
    <source>
        <dbReference type="ARBA" id="ARBA00012411"/>
    </source>
</evidence>
<sequence>MDNQRPQYIPGPPPPPSQGNLGHLPPPPPRPYPPSNLPPPPPGPHPSALPLGTVFGLPGGGWQQPWGRSGMGQGLPPPPPPFNHNQSQNQHHPYGMRQTPHMNLPPPPPQNDKPILSATFIPTGDSFGPGVGIPPLDDYSSYSRYEAQFSSEPPPSHPDQKYSDGTTNSHSYSYPNPSQPNLDIANRESRAASASSSRPPFNLPVRDVNEPISPGPPTATLQNPQAISEQSRQRAYSAAVTSGNASEMASQWPLDRVLVWLAANGFSNDWQETFRILKLQGSEFLDLGRGPNGRGNLGMLHQTIYPQLAKVCSSSSTGWDQSRERDEGKRLRKLISRLVEQGGEGPSSAGHGHRRRESGLLPSASTDGTVENSPHLPRSEFGSTPGTAGSEGSPGKQMPALFPAGLGPRTSQSRSSTMPVLSKHSSSSSTPSDAKPTDSLHGSGRADYTRNVLTGINSRGRHSPNMSGDTASGLAAKGFEASPHASPGLGTAVPASSASGTSLTHRPEHSKSNSTDSLLKITGHPRSNTSTQPSVDTGRNVAVGNTDGSFAGRFYADRRDAQETARPSPVETHRTWSNEYTPGPGGKDQSKGFLSKFMRKRHEHNQPHPDDHALESPTSPGGFRLLSKPSANGSESALPLRPSSTSVTSEDERPPPVRRTQSMSRRYIFVTPDGWNYRLVDVTEVESAVALRSLICIELGIPDAEYAQIFVTEPGRTEHENPLSDNMLVSIRSRTDNSGSLKLYVQSPTLSAVSGPAGQSTGLGVSFNHGLQAEATSRGAPMVKSNSAGGVDRTGYSVNTSSGTEQPMANVDLLQKQEEYRRHTEAKHRAYLDTRRGQKEQSSTYNGSGIRGSTVIDFDTPRLSPFEDKKVDTLVPVRRPPTAPSESSTLTKVNSLRAKNSGTRSSVDALKRISDPIAEEKADRGKKRTDTGSIASGGIGAALANVGKMAGAPAAVGSQGLQSERDRGMHSADSDQKGGNTGMADRPRFTAAKGYTLSKYPNHEEGFGVPQYGTRPRNTALDNSRQYGPPSPSISPSTENAPRPGLQTRKSYGPDYDFQETHITFAPSPIPAKKDDSDDDSDDGLFAIPLGNKSMPKSEGQSSVHCTKDQRPALTVDTDQNVAKNVRFKSPGSSSEMSGIPNPGDDSATASGEGYERSLSEGSFSGSARSPDDRMGRRESFVSDIWANRPAVENVVHHLDEFFPGVDLDKPYLEEKGDNSSPMKSADYDPLDSLQVARSGGMTFGTGGLDLNFNRKSESDTLGSDESTLKAKDREKVASVAERQVGKASGGITRMKSIREVAQKRNDIRRGPSVAARVEQANSSSIVRRKSTKMFGANIVQIKPKPGNRLSTLDPIPQEEVPSEDMPKRQATFKIIRGQLIGKGTYGRVYLGMNATTGEFLAVKQVEVNQKSAGQDKDRIKEMVAALDQEIDTMQHLEHPNIVQYLGCERREFSISIYLEYIPGGSIGSCLRKHGKFEEAVVRSLTRQTLEGLAYLHHEGILHRDLKADNILLDLDGTCKISDFGISKKSDNIYGNDVTNSMQGSVFWMAPEVVRSQGQGYSAKVDIWSLGCVVLEMFAGKRPWSREEAIGAIFKLGSLSQAPPIPEDVQSTATVDGLNFMYDCFQVNPADRPTADTLLRHSTFCVPDPYYNFYDTTLAAKLRSVDSSTLGE</sequence>
<feature type="compositionally biased region" description="Basic and acidic residues" evidence="11">
    <location>
        <begin position="963"/>
        <end position="976"/>
    </location>
</feature>
<dbReference type="PROSITE" id="PS50011">
    <property type="entry name" value="PROTEIN_KINASE_DOM"/>
    <property type="match status" value="1"/>
</dbReference>
<evidence type="ECO:0000259" key="12">
    <source>
        <dbReference type="PROSITE" id="PS50011"/>
    </source>
</evidence>
<feature type="compositionally biased region" description="Polar residues" evidence="11">
    <location>
        <begin position="494"/>
        <end position="504"/>
    </location>
</feature>
<dbReference type="Pfam" id="PF00069">
    <property type="entry name" value="Pkinase"/>
    <property type="match status" value="1"/>
</dbReference>
<feature type="region of interest" description="Disordered" evidence="11">
    <location>
        <begin position="339"/>
        <end position="449"/>
    </location>
</feature>
<feature type="compositionally biased region" description="Basic and acidic residues" evidence="11">
    <location>
        <begin position="604"/>
        <end position="614"/>
    </location>
</feature>
<feature type="compositionally biased region" description="Polar residues" evidence="11">
    <location>
        <begin position="363"/>
        <end position="372"/>
    </location>
</feature>
<dbReference type="GO" id="GO:0004709">
    <property type="term" value="F:MAP kinase kinase kinase activity"/>
    <property type="evidence" value="ECO:0007669"/>
    <property type="project" value="UniProtKB-ARBA"/>
</dbReference>
<feature type="region of interest" description="Disordered" evidence="11">
    <location>
        <begin position="1"/>
        <end position="232"/>
    </location>
</feature>
<dbReference type="GO" id="GO:0004707">
    <property type="term" value="F:MAP kinase activity"/>
    <property type="evidence" value="ECO:0007669"/>
    <property type="project" value="UniProtKB-EC"/>
</dbReference>
<dbReference type="InterPro" id="IPR011009">
    <property type="entry name" value="Kinase-like_dom_sf"/>
</dbReference>
<dbReference type="GeneID" id="19160975"/>
<dbReference type="STRING" id="1182541.W9XZS1"/>
<keyword evidence="14" id="KW-1185">Reference proteome</keyword>
<dbReference type="GO" id="GO:0005524">
    <property type="term" value="F:ATP binding"/>
    <property type="evidence" value="ECO:0007669"/>
    <property type="project" value="UniProtKB-UniRule"/>
</dbReference>
<dbReference type="Proteomes" id="UP000019484">
    <property type="component" value="Unassembled WGS sequence"/>
</dbReference>
<protein>
    <recommendedName>
        <fullName evidence="9">Mitogen-activated protein kinase kinae kinase bck1</fullName>
        <ecNumber evidence="2">2.7.11.24</ecNumber>
    </recommendedName>
</protein>
<organism evidence="13 14">
    <name type="scientific">Capronia coronata CBS 617.96</name>
    <dbReference type="NCBI Taxonomy" id="1182541"/>
    <lineage>
        <taxon>Eukaryota</taxon>
        <taxon>Fungi</taxon>
        <taxon>Dikarya</taxon>
        <taxon>Ascomycota</taxon>
        <taxon>Pezizomycotina</taxon>
        <taxon>Eurotiomycetes</taxon>
        <taxon>Chaetothyriomycetidae</taxon>
        <taxon>Chaetothyriales</taxon>
        <taxon>Herpotrichiellaceae</taxon>
        <taxon>Capronia</taxon>
    </lineage>
</organism>
<comment type="caution">
    <text evidence="13">The sequence shown here is derived from an EMBL/GenBank/DDBJ whole genome shotgun (WGS) entry which is preliminary data.</text>
</comment>
<name>W9XZS1_9EURO</name>
<evidence type="ECO:0000313" key="14">
    <source>
        <dbReference type="Proteomes" id="UP000019484"/>
    </source>
</evidence>
<feature type="compositionally biased region" description="Low complexity" evidence="11">
    <location>
        <begin position="422"/>
        <end position="439"/>
    </location>
</feature>
<feature type="compositionally biased region" description="Polar residues" evidence="11">
    <location>
        <begin position="1016"/>
        <end position="1026"/>
    </location>
</feature>
<dbReference type="EMBL" id="AMWN01000005">
    <property type="protein sequence ID" value="EXJ85738.1"/>
    <property type="molecule type" value="Genomic_DNA"/>
</dbReference>
<feature type="compositionally biased region" description="Polar residues" evidence="11">
    <location>
        <begin position="140"/>
        <end position="151"/>
    </location>
</feature>
<dbReference type="RefSeq" id="XP_007725176.1">
    <property type="nucleotide sequence ID" value="XM_007726986.1"/>
</dbReference>
<dbReference type="FunFam" id="1.10.510.10:FF:000182">
    <property type="entry name" value="MAP kinase kinase kinase mkh1"/>
    <property type="match status" value="1"/>
</dbReference>
<dbReference type="InterPro" id="IPR017441">
    <property type="entry name" value="Protein_kinase_ATP_BS"/>
</dbReference>
<feature type="compositionally biased region" description="Pro residues" evidence="11">
    <location>
        <begin position="24"/>
        <end position="47"/>
    </location>
</feature>
<feature type="binding site" evidence="10">
    <location>
        <position position="1404"/>
    </location>
    <ligand>
        <name>ATP</name>
        <dbReference type="ChEBI" id="CHEBI:30616"/>
    </ligand>
</feature>
<comment type="catalytic activity">
    <reaction evidence="7">
        <text>L-threonyl-[protein] + ATP = O-phospho-L-threonyl-[protein] + ADP + H(+)</text>
        <dbReference type="Rhea" id="RHEA:46608"/>
        <dbReference type="Rhea" id="RHEA-COMP:11060"/>
        <dbReference type="Rhea" id="RHEA-COMP:11605"/>
        <dbReference type="ChEBI" id="CHEBI:15378"/>
        <dbReference type="ChEBI" id="CHEBI:30013"/>
        <dbReference type="ChEBI" id="CHEBI:30616"/>
        <dbReference type="ChEBI" id="CHEBI:61977"/>
        <dbReference type="ChEBI" id="CHEBI:456216"/>
        <dbReference type="EC" id="2.7.11.24"/>
    </reaction>
    <physiologicalReaction direction="left-to-right" evidence="7">
        <dbReference type="Rhea" id="RHEA:46609"/>
    </physiologicalReaction>
</comment>
<comment type="catalytic activity">
    <reaction evidence="8">
        <text>L-seryl-[protein] + ATP = O-phospho-L-seryl-[protein] + ADP + H(+)</text>
        <dbReference type="Rhea" id="RHEA:17989"/>
        <dbReference type="Rhea" id="RHEA-COMP:9863"/>
        <dbReference type="Rhea" id="RHEA-COMP:11604"/>
        <dbReference type="ChEBI" id="CHEBI:15378"/>
        <dbReference type="ChEBI" id="CHEBI:29999"/>
        <dbReference type="ChEBI" id="CHEBI:30616"/>
        <dbReference type="ChEBI" id="CHEBI:83421"/>
        <dbReference type="ChEBI" id="CHEBI:456216"/>
        <dbReference type="EC" id="2.7.11.24"/>
    </reaction>
    <physiologicalReaction direction="left-to-right" evidence="8">
        <dbReference type="Rhea" id="RHEA:17990"/>
    </physiologicalReaction>
</comment>
<feature type="compositionally biased region" description="Polar residues" evidence="11">
    <location>
        <begin position="219"/>
        <end position="232"/>
    </location>
</feature>
<dbReference type="PROSITE" id="PS00107">
    <property type="entry name" value="PROTEIN_KINASE_ATP"/>
    <property type="match status" value="1"/>
</dbReference>
<keyword evidence="3" id="KW-0808">Transferase</keyword>
<dbReference type="eggNOG" id="KOG0198">
    <property type="taxonomic scope" value="Eukaryota"/>
</dbReference>
<evidence type="ECO:0000256" key="6">
    <source>
        <dbReference type="ARBA" id="ARBA00022840"/>
    </source>
</evidence>
<evidence type="ECO:0000256" key="8">
    <source>
        <dbReference type="ARBA" id="ARBA00048130"/>
    </source>
</evidence>
<feature type="compositionally biased region" description="Polar residues" evidence="11">
    <location>
        <begin position="525"/>
        <end position="537"/>
    </location>
</feature>
<keyword evidence="6 10" id="KW-0067">ATP-binding</keyword>
<evidence type="ECO:0000256" key="10">
    <source>
        <dbReference type="PROSITE-ProRule" id="PRU10141"/>
    </source>
</evidence>
<dbReference type="InterPro" id="IPR000719">
    <property type="entry name" value="Prot_kinase_dom"/>
</dbReference>
<dbReference type="EC" id="2.7.11.24" evidence="2"/>
<feature type="region of interest" description="Disordered" evidence="11">
    <location>
        <begin position="479"/>
        <end position="660"/>
    </location>
</feature>
<dbReference type="FunFam" id="3.30.200.20:FF:000387">
    <property type="entry name" value="Serine/threonine-protein kinase STE11"/>
    <property type="match status" value="1"/>
</dbReference>
<evidence type="ECO:0000256" key="3">
    <source>
        <dbReference type="ARBA" id="ARBA00022679"/>
    </source>
</evidence>
<evidence type="ECO:0000256" key="7">
    <source>
        <dbReference type="ARBA" id="ARBA00047919"/>
    </source>
</evidence>
<keyword evidence="5 13" id="KW-0418">Kinase</keyword>
<reference evidence="13 14" key="1">
    <citation type="submission" date="2013-03" db="EMBL/GenBank/DDBJ databases">
        <title>The Genome Sequence of Capronia coronata CBS 617.96.</title>
        <authorList>
            <consortium name="The Broad Institute Genomics Platform"/>
            <person name="Cuomo C."/>
            <person name="de Hoog S."/>
            <person name="Gorbushina A."/>
            <person name="Walker B."/>
            <person name="Young S.K."/>
            <person name="Zeng Q."/>
            <person name="Gargeya S."/>
            <person name="Fitzgerald M."/>
            <person name="Haas B."/>
            <person name="Abouelleil A."/>
            <person name="Allen A.W."/>
            <person name="Alvarado L."/>
            <person name="Arachchi H.M."/>
            <person name="Berlin A.M."/>
            <person name="Chapman S.B."/>
            <person name="Gainer-Dewar J."/>
            <person name="Goldberg J."/>
            <person name="Griggs A."/>
            <person name="Gujja S."/>
            <person name="Hansen M."/>
            <person name="Howarth C."/>
            <person name="Imamovic A."/>
            <person name="Ireland A."/>
            <person name="Larimer J."/>
            <person name="McCowan C."/>
            <person name="Murphy C."/>
            <person name="Pearson M."/>
            <person name="Poon T.W."/>
            <person name="Priest M."/>
            <person name="Roberts A."/>
            <person name="Saif S."/>
            <person name="Shea T."/>
            <person name="Sisk P."/>
            <person name="Sykes S."/>
            <person name="Wortman J."/>
            <person name="Nusbaum C."/>
            <person name="Birren B."/>
        </authorList>
    </citation>
    <scope>NUCLEOTIDE SEQUENCE [LARGE SCALE GENOMIC DNA]</scope>
    <source>
        <strain evidence="13 14">CBS 617.96</strain>
    </source>
</reference>
<feature type="domain" description="Protein kinase" evidence="12">
    <location>
        <begin position="1375"/>
        <end position="1644"/>
    </location>
</feature>
<dbReference type="InterPro" id="IPR050538">
    <property type="entry name" value="MAP_kinase_kinase_kinase"/>
</dbReference>
<dbReference type="PANTHER" id="PTHR48016">
    <property type="entry name" value="MAP KINASE KINASE KINASE SSK2-RELATED-RELATED"/>
    <property type="match status" value="1"/>
</dbReference>
<evidence type="ECO:0000256" key="1">
    <source>
        <dbReference type="ARBA" id="ARBA00006529"/>
    </source>
</evidence>
<feature type="compositionally biased region" description="Polar residues" evidence="11">
    <location>
        <begin position="884"/>
        <end position="906"/>
    </location>
</feature>
<feature type="region of interest" description="Disordered" evidence="11">
    <location>
        <begin position="455"/>
        <end position="474"/>
    </location>
</feature>
<feature type="region of interest" description="Disordered" evidence="11">
    <location>
        <begin position="876"/>
        <end position="936"/>
    </location>
</feature>
<comment type="similarity">
    <text evidence="1">Belongs to the protein kinase superfamily. STE Ser/Thr protein kinase family. MAP kinase kinase kinase subfamily.</text>
</comment>
<dbReference type="PANTHER" id="PTHR48016:SF48">
    <property type="entry name" value="SERINE_THREONINE-PROTEIN KINASE BCK1_SLK1_SSP31"/>
    <property type="match status" value="1"/>
</dbReference>
<dbReference type="SUPFAM" id="SSF56112">
    <property type="entry name" value="Protein kinase-like (PK-like)"/>
    <property type="match status" value="1"/>
</dbReference>
<evidence type="ECO:0000256" key="11">
    <source>
        <dbReference type="SAM" id="MobiDB-lite"/>
    </source>
</evidence>
<dbReference type="GO" id="GO:0000196">
    <property type="term" value="P:cell integrity MAPK cascade"/>
    <property type="evidence" value="ECO:0007669"/>
    <property type="project" value="UniProtKB-ARBA"/>
</dbReference>
<feature type="region of interest" description="Disordered" evidence="11">
    <location>
        <begin position="1346"/>
        <end position="1367"/>
    </location>
</feature>
<feature type="compositionally biased region" description="Basic and acidic residues" evidence="11">
    <location>
        <begin position="909"/>
        <end position="923"/>
    </location>
</feature>
<gene>
    <name evidence="13" type="ORF">A1O1_06106</name>
</gene>
<dbReference type="CDD" id="cd06629">
    <property type="entry name" value="STKc_Bck1_like"/>
    <property type="match status" value="1"/>
</dbReference>
<evidence type="ECO:0000313" key="13">
    <source>
        <dbReference type="EMBL" id="EXJ85738.1"/>
    </source>
</evidence>
<feature type="compositionally biased region" description="Polar residues" evidence="11">
    <location>
        <begin position="163"/>
        <end position="181"/>
    </location>
</feature>
<feature type="compositionally biased region" description="Low complexity" evidence="11">
    <location>
        <begin position="83"/>
        <end position="93"/>
    </location>
</feature>
<evidence type="ECO:0000256" key="5">
    <source>
        <dbReference type="ARBA" id="ARBA00022777"/>
    </source>
</evidence>
<dbReference type="PROSITE" id="PS00108">
    <property type="entry name" value="PROTEIN_KINASE_ST"/>
    <property type="match status" value="1"/>
</dbReference>
<dbReference type="InterPro" id="IPR008271">
    <property type="entry name" value="Ser/Thr_kinase_AS"/>
</dbReference>
<evidence type="ECO:0000256" key="4">
    <source>
        <dbReference type="ARBA" id="ARBA00022741"/>
    </source>
</evidence>
<dbReference type="HOGENOM" id="CLU_000961_3_0_1"/>